<dbReference type="Proteomes" id="UP000235786">
    <property type="component" value="Unassembled WGS sequence"/>
</dbReference>
<evidence type="ECO:0000256" key="2">
    <source>
        <dbReference type="ARBA" id="ARBA00023242"/>
    </source>
</evidence>
<evidence type="ECO:0000313" key="5">
    <source>
        <dbReference type="Proteomes" id="UP000235786"/>
    </source>
</evidence>
<reference evidence="4 5" key="1">
    <citation type="submission" date="2016-04" db="EMBL/GenBank/DDBJ databases">
        <title>A degradative enzymes factory behind the ericoid mycorrhizal symbiosis.</title>
        <authorList>
            <consortium name="DOE Joint Genome Institute"/>
            <person name="Martino E."/>
            <person name="Morin E."/>
            <person name="Grelet G."/>
            <person name="Kuo A."/>
            <person name="Kohler A."/>
            <person name="Daghino S."/>
            <person name="Barry K."/>
            <person name="Choi C."/>
            <person name="Cichocki N."/>
            <person name="Clum A."/>
            <person name="Copeland A."/>
            <person name="Hainaut M."/>
            <person name="Haridas S."/>
            <person name="Labutti K."/>
            <person name="Lindquist E."/>
            <person name="Lipzen A."/>
            <person name="Khouja H.-R."/>
            <person name="Murat C."/>
            <person name="Ohm R."/>
            <person name="Olson A."/>
            <person name="Spatafora J."/>
            <person name="Veneault-Fourrey C."/>
            <person name="Henrissat B."/>
            <person name="Grigoriev I."/>
            <person name="Martin F."/>
            <person name="Perotto S."/>
        </authorList>
    </citation>
    <scope>NUCLEOTIDE SEQUENCE [LARGE SCALE GENOMIC DNA]</scope>
    <source>
        <strain evidence="4 5">F</strain>
    </source>
</reference>
<sequence>MGHHRDPSHFPFSPWVCEIRRRIWNHLYCLDAMALSFYGAESCLPPTSDSQPPQNANEIEWHTSRFANPSSVPSSSGFTDMTFVLAHRLIAETTRSLADVDPLDFGKRGAILLQAEADLRRNYESDMADPSQKVVAAYTEVRIACLRLSNQYRQTQKATTQPVESGKHQGIHHSH</sequence>
<accession>A0A2J6QV70</accession>
<gene>
    <name evidence="4" type="ORF">L207DRAFT_520520</name>
</gene>
<evidence type="ECO:0000313" key="4">
    <source>
        <dbReference type="EMBL" id="PMD30142.1"/>
    </source>
</evidence>
<keyword evidence="5" id="KW-1185">Reference proteome</keyword>
<evidence type="ECO:0000256" key="3">
    <source>
        <dbReference type="SAM" id="MobiDB-lite"/>
    </source>
</evidence>
<dbReference type="AlphaFoldDB" id="A0A2J6QV70"/>
<dbReference type="GO" id="GO:0005634">
    <property type="term" value="C:nucleus"/>
    <property type="evidence" value="ECO:0007669"/>
    <property type="project" value="UniProtKB-SubCell"/>
</dbReference>
<comment type="subcellular location">
    <subcellularLocation>
        <location evidence="1">Nucleus</location>
    </subcellularLocation>
</comment>
<dbReference type="PANTHER" id="PTHR31001">
    <property type="entry name" value="UNCHARACTERIZED TRANSCRIPTIONAL REGULATORY PROTEIN"/>
    <property type="match status" value="1"/>
</dbReference>
<keyword evidence="2" id="KW-0539">Nucleus</keyword>
<name>A0A2J6QV70_HYAVF</name>
<dbReference type="PANTHER" id="PTHR31001:SF85">
    <property type="entry name" value="ZN(II)2CYS6 TRANSCRIPTION FACTOR (EUROFUNG)"/>
    <property type="match status" value="1"/>
</dbReference>
<protein>
    <recommendedName>
        <fullName evidence="6">Transcription factor domain-containing protein</fullName>
    </recommendedName>
</protein>
<dbReference type="OrthoDB" id="435881at2759"/>
<feature type="region of interest" description="Disordered" evidence="3">
    <location>
        <begin position="156"/>
        <end position="175"/>
    </location>
</feature>
<evidence type="ECO:0000256" key="1">
    <source>
        <dbReference type="ARBA" id="ARBA00004123"/>
    </source>
</evidence>
<proteinExistence type="predicted"/>
<dbReference type="EMBL" id="KZ613969">
    <property type="protein sequence ID" value="PMD30142.1"/>
    <property type="molecule type" value="Genomic_DNA"/>
</dbReference>
<dbReference type="InterPro" id="IPR050613">
    <property type="entry name" value="Sec_Metabolite_Reg"/>
</dbReference>
<dbReference type="STRING" id="1149755.A0A2J6QV70"/>
<dbReference type="CDD" id="cd12148">
    <property type="entry name" value="fungal_TF_MHR"/>
    <property type="match status" value="1"/>
</dbReference>
<evidence type="ECO:0008006" key="6">
    <source>
        <dbReference type="Google" id="ProtNLM"/>
    </source>
</evidence>
<organism evidence="4 5">
    <name type="scientific">Hyaloscypha variabilis (strain UAMH 11265 / GT02V1 / F)</name>
    <name type="common">Meliniomyces variabilis</name>
    <dbReference type="NCBI Taxonomy" id="1149755"/>
    <lineage>
        <taxon>Eukaryota</taxon>
        <taxon>Fungi</taxon>
        <taxon>Dikarya</taxon>
        <taxon>Ascomycota</taxon>
        <taxon>Pezizomycotina</taxon>
        <taxon>Leotiomycetes</taxon>
        <taxon>Helotiales</taxon>
        <taxon>Hyaloscyphaceae</taxon>
        <taxon>Hyaloscypha</taxon>
        <taxon>Hyaloscypha variabilis</taxon>
    </lineage>
</organism>